<protein>
    <submittedName>
        <fullName evidence="2">Phosphotransferase</fullName>
    </submittedName>
</protein>
<dbReference type="InterPro" id="IPR002575">
    <property type="entry name" value="Aminoglycoside_PTrfase"/>
</dbReference>
<dbReference type="Pfam" id="PF01636">
    <property type="entry name" value="APH"/>
    <property type="match status" value="1"/>
</dbReference>
<dbReference type="SUPFAM" id="SSF56112">
    <property type="entry name" value="Protein kinase-like (PK-like)"/>
    <property type="match status" value="1"/>
</dbReference>
<evidence type="ECO:0000313" key="2">
    <source>
        <dbReference type="EMBL" id="XCJ75252.1"/>
    </source>
</evidence>
<dbReference type="InterPro" id="IPR011009">
    <property type="entry name" value="Kinase-like_dom_sf"/>
</dbReference>
<sequence length="244" mass="26592">MLEEPLPGGYVNGAVLVEGTVRKSPTARSPYVRRLLGLFEEHNLPGAPRHLGSDAQGREVLEYVAGYVPLEGGDPAVRTDDALREVCALVRRAHDFTEGHPLAEGGEVVCHNDLSPRNTVYRRDGTLLKPVALIDWDLASPGLRIHDVAHLCWQFLGLGPGTDAAWAAGRLRLVSDAYGLTVDDRGRLVPTVLWWQERTTNGIRAGARGGDPALQDLVRAGVPDQIHAARTWVAERRQALEADL</sequence>
<dbReference type="KEGG" id="stac:ABII15_37125"/>
<dbReference type="EMBL" id="CP159534">
    <property type="protein sequence ID" value="XCJ75252.1"/>
    <property type="molecule type" value="Genomic_DNA"/>
</dbReference>
<proteinExistence type="predicted"/>
<name>A0AAU8J404_9ACTN</name>
<accession>A0AAU8J404</accession>
<dbReference type="AlphaFoldDB" id="A0AAU8J404"/>
<reference evidence="2" key="1">
    <citation type="submission" date="2024-06" db="EMBL/GenBank/DDBJ databases">
        <title>Streptomyces sp. strain HUAS MG91 genome sequences.</title>
        <authorList>
            <person name="Mo P."/>
        </authorList>
    </citation>
    <scope>NUCLEOTIDE SEQUENCE</scope>
    <source>
        <strain evidence="2">HUAS MG91</strain>
    </source>
</reference>
<evidence type="ECO:0000259" key="1">
    <source>
        <dbReference type="Pfam" id="PF01636"/>
    </source>
</evidence>
<feature type="domain" description="Aminoglycoside phosphotransferase" evidence="1">
    <location>
        <begin position="82"/>
        <end position="170"/>
    </location>
</feature>
<gene>
    <name evidence="2" type="ORF">ABII15_37125</name>
</gene>
<dbReference type="RefSeq" id="WP_353946687.1">
    <property type="nucleotide sequence ID" value="NZ_CP159534.1"/>
</dbReference>
<dbReference type="Gene3D" id="3.90.1200.10">
    <property type="match status" value="1"/>
</dbReference>
<organism evidence="2">
    <name type="scientific">Streptomyces tabacisoli</name>
    <dbReference type="NCBI Taxonomy" id="3156398"/>
    <lineage>
        <taxon>Bacteria</taxon>
        <taxon>Bacillati</taxon>
        <taxon>Actinomycetota</taxon>
        <taxon>Actinomycetes</taxon>
        <taxon>Kitasatosporales</taxon>
        <taxon>Streptomycetaceae</taxon>
        <taxon>Streptomyces</taxon>
    </lineage>
</organism>